<dbReference type="InterPro" id="IPR004812">
    <property type="entry name" value="Efflux_drug-R_Bcr/CmlA"/>
</dbReference>
<dbReference type="Pfam" id="PF07690">
    <property type="entry name" value="MFS_1"/>
    <property type="match status" value="1"/>
</dbReference>
<keyword evidence="6 8" id="KW-1133">Transmembrane helix</keyword>
<dbReference type="InterPro" id="IPR020846">
    <property type="entry name" value="MFS_dom"/>
</dbReference>
<feature type="transmembrane region" description="Helical" evidence="8">
    <location>
        <begin position="158"/>
        <end position="179"/>
    </location>
</feature>
<dbReference type="CDD" id="cd17320">
    <property type="entry name" value="MFS_MdfA_MDR_like"/>
    <property type="match status" value="1"/>
</dbReference>
<dbReference type="PANTHER" id="PTHR43124:SF3">
    <property type="entry name" value="CHLORAMPHENICOL EFFLUX PUMP RV0191"/>
    <property type="match status" value="1"/>
</dbReference>
<evidence type="ECO:0000256" key="4">
    <source>
        <dbReference type="ARBA" id="ARBA00022475"/>
    </source>
</evidence>
<feature type="transmembrane region" description="Helical" evidence="8">
    <location>
        <begin position="359"/>
        <end position="384"/>
    </location>
</feature>
<organism evidence="10 11">
    <name type="scientific">Micromonospora krabiensis</name>
    <dbReference type="NCBI Taxonomy" id="307121"/>
    <lineage>
        <taxon>Bacteria</taxon>
        <taxon>Bacillati</taxon>
        <taxon>Actinomycetota</taxon>
        <taxon>Actinomycetes</taxon>
        <taxon>Micromonosporales</taxon>
        <taxon>Micromonosporaceae</taxon>
        <taxon>Micromonospora</taxon>
    </lineage>
</organism>
<evidence type="ECO:0000313" key="11">
    <source>
        <dbReference type="Proteomes" id="UP000199393"/>
    </source>
</evidence>
<evidence type="ECO:0000256" key="8">
    <source>
        <dbReference type="SAM" id="Phobius"/>
    </source>
</evidence>
<comment type="subcellular location">
    <subcellularLocation>
        <location evidence="1">Cell membrane</location>
        <topology evidence="1">Multi-pass membrane protein</topology>
    </subcellularLocation>
</comment>
<feature type="transmembrane region" description="Helical" evidence="8">
    <location>
        <begin position="125"/>
        <end position="146"/>
    </location>
</feature>
<feature type="domain" description="Major facilitator superfamily (MFS) profile" evidence="9">
    <location>
        <begin position="28"/>
        <end position="415"/>
    </location>
</feature>
<dbReference type="PATRIC" id="fig|307121.4.peg.984"/>
<feature type="transmembrane region" description="Helical" evidence="8">
    <location>
        <begin position="97"/>
        <end position="119"/>
    </location>
</feature>
<evidence type="ECO:0000313" key="10">
    <source>
        <dbReference type="EMBL" id="SBV25480.1"/>
    </source>
</evidence>
<evidence type="ECO:0000256" key="7">
    <source>
        <dbReference type="ARBA" id="ARBA00023136"/>
    </source>
</evidence>
<feature type="transmembrane region" description="Helical" evidence="8">
    <location>
        <begin position="233"/>
        <end position="258"/>
    </location>
</feature>
<feature type="transmembrane region" description="Helical" evidence="8">
    <location>
        <begin position="270"/>
        <end position="289"/>
    </location>
</feature>
<evidence type="ECO:0000256" key="2">
    <source>
        <dbReference type="ARBA" id="ARBA00006236"/>
    </source>
</evidence>
<feature type="transmembrane region" description="Helical" evidence="8">
    <location>
        <begin position="301"/>
        <end position="320"/>
    </location>
</feature>
<feature type="transmembrane region" description="Helical" evidence="8">
    <location>
        <begin position="65"/>
        <end position="85"/>
    </location>
</feature>
<dbReference type="InterPro" id="IPR011701">
    <property type="entry name" value="MFS"/>
</dbReference>
<comment type="similarity">
    <text evidence="2">Belongs to the major facilitator superfamily. Bcr/CmlA family.</text>
</comment>
<dbReference type="AlphaFoldDB" id="A0A1C3MYS3"/>
<feature type="transmembrane region" description="Helical" evidence="8">
    <location>
        <begin position="326"/>
        <end position="347"/>
    </location>
</feature>
<feature type="transmembrane region" description="Helical" evidence="8">
    <location>
        <begin position="185"/>
        <end position="204"/>
    </location>
</feature>
<evidence type="ECO:0000259" key="9">
    <source>
        <dbReference type="PROSITE" id="PS50850"/>
    </source>
</evidence>
<keyword evidence="7 8" id="KW-0472">Membrane</keyword>
<evidence type="ECO:0000256" key="5">
    <source>
        <dbReference type="ARBA" id="ARBA00022692"/>
    </source>
</evidence>
<gene>
    <name evidence="10" type="ORF">GA0070620_0956</name>
</gene>
<dbReference type="Gene3D" id="1.20.1720.10">
    <property type="entry name" value="Multidrug resistance protein D"/>
    <property type="match status" value="1"/>
</dbReference>
<feature type="transmembrane region" description="Helical" evidence="8">
    <location>
        <begin position="28"/>
        <end position="45"/>
    </location>
</feature>
<keyword evidence="5 8" id="KW-0812">Transmembrane</keyword>
<keyword evidence="3" id="KW-0813">Transport</keyword>
<feature type="transmembrane region" description="Helical" evidence="8">
    <location>
        <begin position="390"/>
        <end position="410"/>
    </location>
</feature>
<dbReference type="GO" id="GO:1990961">
    <property type="term" value="P:xenobiotic detoxification by transmembrane export across the plasma membrane"/>
    <property type="evidence" value="ECO:0007669"/>
    <property type="project" value="InterPro"/>
</dbReference>
<dbReference type="GO" id="GO:0042910">
    <property type="term" value="F:xenobiotic transmembrane transporter activity"/>
    <property type="evidence" value="ECO:0007669"/>
    <property type="project" value="InterPro"/>
</dbReference>
<dbReference type="PROSITE" id="PS00216">
    <property type="entry name" value="SUGAR_TRANSPORT_1"/>
    <property type="match status" value="1"/>
</dbReference>
<dbReference type="PROSITE" id="PS50850">
    <property type="entry name" value="MFS"/>
    <property type="match status" value="1"/>
</dbReference>
<dbReference type="PANTHER" id="PTHR43124">
    <property type="entry name" value="PURINE EFFLUX PUMP PBUE"/>
    <property type="match status" value="1"/>
</dbReference>
<reference evidence="11" key="1">
    <citation type="submission" date="2016-06" db="EMBL/GenBank/DDBJ databases">
        <authorList>
            <person name="Varghese N."/>
        </authorList>
    </citation>
    <scope>NUCLEOTIDE SEQUENCE [LARGE SCALE GENOMIC DNA]</scope>
    <source>
        <strain evidence="11">DSM 45344</strain>
    </source>
</reference>
<dbReference type="FunFam" id="1.20.1720.10:FF:000005">
    <property type="entry name" value="Bcr/CflA family efflux transporter"/>
    <property type="match status" value="1"/>
</dbReference>
<evidence type="ECO:0000256" key="6">
    <source>
        <dbReference type="ARBA" id="ARBA00022989"/>
    </source>
</evidence>
<evidence type="ECO:0000256" key="3">
    <source>
        <dbReference type="ARBA" id="ARBA00022448"/>
    </source>
</evidence>
<accession>A0A1C3MYS3</accession>
<sequence length="428" mass="43227">MTATAETTEPAATSAPMPGDLLSARQRLRLVLVLGSLIAIGPLTIDMYLPSLPAITTDLHTTSAAVQLTLTGTLAGLAIGQLLIGPLSDAVGRRRPLLAGMALHIVASLLCVVAPTIGVVGALRVLQGLGVAAASVVATAVVRDLFDGAAFAKLFSRLMLVMGVAPILAPTLGSLLLRWSAWRGVFVALAVLGLALLVVAALGLRETLPPERRRHGGVAETLRVYGGLLRDRTFVGLILVAGLAMAALFAYVAGSSFVFQEQYGLDEQQFGLVFGAGAVGLITATQLNVRLLRRYPPQRILVSALLAGTVAGAALLTFAATGAGGLASVLASLWLVLAACGLALPNAPALALSRHGEAAGTAAALLGAVQFAVGALAAPLVGVLGTGSTGMAVVVAGGMAAATLVLFVVVRPSRLPELEGATVAVAVH</sequence>
<dbReference type="NCBIfam" id="TIGR00710">
    <property type="entry name" value="efflux_Bcr_CflA"/>
    <property type="match status" value="1"/>
</dbReference>
<dbReference type="InterPro" id="IPR050189">
    <property type="entry name" value="MFS_Efflux_Transporters"/>
</dbReference>
<dbReference type="Proteomes" id="UP000199393">
    <property type="component" value="Chromosome I"/>
</dbReference>
<dbReference type="InterPro" id="IPR005829">
    <property type="entry name" value="Sugar_transporter_CS"/>
</dbReference>
<keyword evidence="4" id="KW-1003">Cell membrane</keyword>
<dbReference type="SUPFAM" id="SSF103473">
    <property type="entry name" value="MFS general substrate transporter"/>
    <property type="match status" value="1"/>
</dbReference>
<name>A0A1C3MYS3_9ACTN</name>
<proteinExistence type="inferred from homology"/>
<dbReference type="EMBL" id="LT598496">
    <property type="protein sequence ID" value="SBV25480.1"/>
    <property type="molecule type" value="Genomic_DNA"/>
</dbReference>
<keyword evidence="11" id="KW-1185">Reference proteome</keyword>
<dbReference type="GO" id="GO:0005886">
    <property type="term" value="C:plasma membrane"/>
    <property type="evidence" value="ECO:0007669"/>
    <property type="project" value="UniProtKB-SubCell"/>
</dbReference>
<dbReference type="InterPro" id="IPR036259">
    <property type="entry name" value="MFS_trans_sf"/>
</dbReference>
<protein>
    <submittedName>
        <fullName evidence="10">MFS transporter, DHA1 family, bicyclomycin/chloramphenicol resistance protein</fullName>
    </submittedName>
</protein>
<evidence type="ECO:0000256" key="1">
    <source>
        <dbReference type="ARBA" id="ARBA00004651"/>
    </source>
</evidence>